<protein>
    <recommendedName>
        <fullName evidence="3">IPT/TIG domain-containing protein</fullName>
    </recommendedName>
</protein>
<evidence type="ECO:0000313" key="1">
    <source>
        <dbReference type="EMBL" id="PIY20538.1"/>
    </source>
</evidence>
<dbReference type="InterPro" id="IPR013783">
    <property type="entry name" value="Ig-like_fold"/>
</dbReference>
<proteinExistence type="predicted"/>
<gene>
    <name evidence="1" type="ORF">COZ13_00400</name>
</gene>
<dbReference type="Gene3D" id="2.60.40.10">
    <property type="entry name" value="Immunoglobulins"/>
    <property type="match status" value="3"/>
</dbReference>
<feature type="non-terminal residue" evidence="1">
    <location>
        <position position="2984"/>
    </location>
</feature>
<evidence type="ECO:0008006" key="3">
    <source>
        <dbReference type="Google" id="ProtNLM"/>
    </source>
</evidence>
<name>A0A2M7P5G0_9BACT</name>
<dbReference type="InterPro" id="IPR014756">
    <property type="entry name" value="Ig_E-set"/>
</dbReference>
<dbReference type="Proteomes" id="UP000231028">
    <property type="component" value="Unassembled WGS sequence"/>
</dbReference>
<evidence type="ECO:0000313" key="2">
    <source>
        <dbReference type="Proteomes" id="UP000231028"/>
    </source>
</evidence>
<accession>A0A2M7P5G0</accession>
<comment type="caution">
    <text evidence="1">The sequence shown here is derived from an EMBL/GenBank/DDBJ whole genome shotgun (WGS) entry which is preliminary data.</text>
</comment>
<feature type="non-terminal residue" evidence="1">
    <location>
        <position position="1"/>
    </location>
</feature>
<dbReference type="SUPFAM" id="SSF81296">
    <property type="entry name" value="E set domains"/>
    <property type="match status" value="4"/>
</dbReference>
<organism evidence="1 2">
    <name type="scientific">Candidatus Desantisbacteria bacterium CG_4_10_14_3_um_filter_40_18</name>
    <dbReference type="NCBI Taxonomy" id="1974544"/>
    <lineage>
        <taxon>Bacteria</taxon>
        <taxon>Candidatus Desantisiibacteriota</taxon>
    </lineage>
</organism>
<reference evidence="2" key="1">
    <citation type="submission" date="2017-09" db="EMBL/GenBank/DDBJ databases">
        <title>Depth-based differentiation of microbial function through sediment-hosted aquifers and enrichment of novel symbionts in the deep terrestrial subsurface.</title>
        <authorList>
            <person name="Probst A.J."/>
            <person name="Ladd B."/>
            <person name="Jarett J.K."/>
            <person name="Geller-Mcgrath D.E."/>
            <person name="Sieber C.M.K."/>
            <person name="Emerson J.B."/>
            <person name="Anantharaman K."/>
            <person name="Thomas B.C."/>
            <person name="Malmstrom R."/>
            <person name="Stieglmeier M."/>
            <person name="Klingl A."/>
            <person name="Woyke T."/>
            <person name="Ryan C.M."/>
            <person name="Banfield J.F."/>
        </authorList>
    </citation>
    <scope>NUCLEOTIDE SEQUENCE [LARGE SCALE GENOMIC DNA]</scope>
</reference>
<sequence>QAYGTKTITASGTATDTHKAENYEFKIMPSIIEVTLGQGTVGQMITVKGNGYASNEQVKIGFGTNDTILSYNYADPNGSFSCSFTVDTQAYGTASVIATGITSEVATATFFIKTSIYSISPSEGTVGSLLIINGNGFEAGGALSIRFGVTQLIDPGTTTIAGSFERVWTLDEQPGGTITARASTSEQAWAERAFYIKANIHTVNPLDGSIGTSVTIVGNGYQASDTVLVSFGTTPTIGTTSASGVANPSDGLGGTFTLIFTINSQPCGSTTITAKGQILNSAFNIFYIKAAIYSLTPTAGTVGTLVSIFGNGYKVGETINIKLGTNNMTTTIGVADGRFTASFNIDTQPFGTTTISAIDADEPFIAGYERFIIRPVIYAITPTIGTVGSLVTINGNGFGAIEGIRVALGTTPTIIEVATDGSGVFEAIFTIDNQSIGTNTITAYGTTTGTSAVTYFTVKPRLTSIVPDTGSVGTVVSLSGDGYQAWELVRVKFGNNNTITTTAALTDGCISTNFTIDTQVYGTTAVTAIGAASGGMANIDFVIIPNVHTVTPRNGTVGMTVTVAGDGFNFIGGKKVVVDFGSTTGRVDVAASDNGSFSTTFTVDTQFYGTKTVHAYIAGTPEINADNNFMIIPAIHTVTPATGTVGRVITVAGNGYGWLENVEIGFGTTSSIANPQCNTIGQFSVSWTVNTQVYGTCAVVGTGSGVATSTFFCLPHIVSVTPTSATVGRLITITGDGYIGNANGSLTFGTYQGEMGTASSSGTFSTIWTLNEQVGGSLTITAISIGAGHESISPFYINANVHTLTPLTGTVGTWVELTGNGYRESSAIRVHFGTTQSIATTSASGIVNGLGGTFTACFTINTQPYGTTTITVAGAINAATISFTILPNIFRVSPDTGTVGTRVTVAGNGYPIGSITINSGNKSAIATGTMGTYGSFTLSFTIDTQIYGTTNIIGVGTAGVSFTRTLVIQPNIWQVSPNNGTVGCSITVYGNGYGQTEPVQIDFGTTQAMTSTTTANNGSWTARFTVNKQSIGSNTVTATGSNTGVVSISSFLVKPKITNITPTAGSVGTVVTILTGNGYQALELVRVDFGNTSSITQVSVEADGAFLTSFTIDTQRYGTTTAVAQGVTSFGSSSIGFKIIPNIVSVSPSEGTVGTMITVTGDGFEYGQIGISFGYTPTIIQTMSNENGSFTISFVSDTQVYGTQAVKAYMTGNPNVFAEKTFFIWQTIDEVTPNRGTVGSIITVKGTGFDADDVMILNFGNSSDLAQPQASNRGSWTATFLIDTQPYGTTTVAVRGARDTAQGTSTTLIILPGIYSVLPAEGSVGTIVTVIGNGFVATDIVSITFGNTSGIATGTVGSNGLWTANFTINTQPLGWTTISASGTMATMATSTCRIIPAIAMISPQSGTVGTVVSIEGNGYNNEQVNIAFGDREIIATITASIGGTFATSFVVDTQRYGTTSVGAVGGTSGVPAQEKIFVIRPAVVKVTPTIGTVGSLVTVYGNGYGSEHLIQVNFGTTPNIVQTTSEVCGSWTVIFTVDIQKYGITGITAKDGDISATNNSFTVWPNIILSPTSGIVGSQVTVQGNGYGENGIVDINFGTTPTVIQGVANGSGVFTTSFTINLQPYGTTTVRGVGSIPVIPEKPFNILSKVTGVTPAVGSVTTMVTVCGNGFGAIEKIWVKFGTTVSITSTTTDMYGSWTATFSIDTQGYGTKTITAVGVDSGRSDQGIVKVVARIYQVLPVSGTVGSMVTIYGDGYLQESLTFKFGKYNVTSVNGGAGFCYASPVGSFSAFFVVSTQSAGTTTITATGDPAKSDQIVENTYYINGKILGVVPSSGTVGSRVTVSGNGFISSDSVRIDFGQSQSIAVANTSVDGTFSVGFTVDIKPMGTGTVLAVDKLTTDSKIFMVKSALTAVSPTTGTVGTIVSVSGNGFQSGEQIWIDFGSKITMTTTTATVNGTIGITWTVDEQQNGNAQINATGITTGATGTIGFNITHNLVNITPISGTVGSRVTVYGNGYVPGTITIGFGNKPGFVNSAINSNGSFTVGFTVDTQGYGSTTTTAQDTQLNKDTEVYLILSHITQVSPLSGTVGSLVTVSGDGYGTVEQIRLGFGTNNSITTVITGNGGSFANAVFTVDIQPSGTVTVTAAGVLDQVKHVDTDEYRIKGNIVGVSPSNGTIGLPITITGNGFGSSEGVQIGFGNNISIATAQAAEVGTFSVVFTVDIQVYGTKTVKATGLLTSDVSSRYFILTPAIYLVTPINGTVGTVITIAGNGYQAGGTITIDFGTELVFGCNAGLNGEFIAVLNGLTAPQPYGTTTITARIDGTSQIASNYFTILPRVYDVQPTEGSVGTSITVYGNGYGKSTGVQINFGSTTSRIIGQTNDSGTFSTVFTIDTQVYGTTTIKALGTGYSAENICLIIPGIYLITPSHGVVGQLISVCGNGYVPSDNITVDFDGQQFSSIASANGLGNITAVFTVPVQPYGTRTVMAVGDLSSRYAYNNFFIEPYIYSVVPVNGTIGMLVTISGSGYRGTGVVSIDFGTIDGGEQGISLSTSDKGTFSYTYDTYIPQPAGTTTIIAWQQGERYTVTDTDTFFVKASIGTVSPKEGTVGAPITITGNGFSASYLVKIGFGTTASRASQLTDSSGTFTAVFTIDTQIDGTTTITGSCAINTATNSLKIKPAVILVTPINGTVGTMVTVSGNGFGGLHTIRVAFGNNSSIVLTSSAVNGSFITSWTVDEQIYGSTTIWGYDDTDSVNVSYQQPFIIKPNITLVSPKSGTVGTSVRITGNGFGATESIRIKFGTTETIATIFSTGTGYFETNWTVDKQSIGINTITAIGSDTGQQAATYTFRVVPMLTAITPAQGTVGIVVTLIGNGYKAGEPIHVGFGTTPTIVVTTADMDGTMVATWTTNAQVYGTCAVKATGLASGGTATINFRVLPHITRVSPSTGIVGTIVTVYGDGFINNAPLNILFGTQEIVATRTAEGDGS</sequence>
<dbReference type="EMBL" id="PFKI01000015">
    <property type="protein sequence ID" value="PIY20538.1"/>
    <property type="molecule type" value="Genomic_DNA"/>
</dbReference>